<comment type="similarity">
    <text evidence="7">Belongs to the PINc/VapC protein family.</text>
</comment>
<dbReference type="GO" id="GO:0046872">
    <property type="term" value="F:metal ion binding"/>
    <property type="evidence" value="ECO:0007669"/>
    <property type="project" value="UniProtKB-KW"/>
</dbReference>
<evidence type="ECO:0000256" key="4">
    <source>
        <dbReference type="ARBA" id="ARBA00022723"/>
    </source>
</evidence>
<dbReference type="STRING" id="1817863.A2Y62_19745"/>
<evidence type="ECO:0000313" key="10">
    <source>
        <dbReference type="Proteomes" id="UP000178943"/>
    </source>
</evidence>
<dbReference type="Proteomes" id="UP000178943">
    <property type="component" value="Unassembled WGS sequence"/>
</dbReference>
<protein>
    <submittedName>
        <fullName evidence="9">Twitching motility protein PilT</fullName>
    </submittedName>
</protein>
<organism evidence="9 10">
    <name type="scientific">Candidatus Fischerbacteria bacterium RBG_13_37_8</name>
    <dbReference type="NCBI Taxonomy" id="1817863"/>
    <lineage>
        <taxon>Bacteria</taxon>
        <taxon>Candidatus Fischeribacteriota</taxon>
    </lineage>
</organism>
<dbReference type="InterPro" id="IPR002716">
    <property type="entry name" value="PIN_dom"/>
</dbReference>
<evidence type="ECO:0000256" key="6">
    <source>
        <dbReference type="ARBA" id="ARBA00022842"/>
    </source>
</evidence>
<comment type="cofactor">
    <cofactor evidence="1">
        <name>Mg(2+)</name>
        <dbReference type="ChEBI" id="CHEBI:18420"/>
    </cofactor>
</comment>
<evidence type="ECO:0000256" key="2">
    <source>
        <dbReference type="ARBA" id="ARBA00022649"/>
    </source>
</evidence>
<evidence type="ECO:0000259" key="8">
    <source>
        <dbReference type="Pfam" id="PF01850"/>
    </source>
</evidence>
<keyword evidence="2" id="KW-1277">Toxin-antitoxin system</keyword>
<evidence type="ECO:0000256" key="3">
    <source>
        <dbReference type="ARBA" id="ARBA00022722"/>
    </source>
</evidence>
<keyword evidence="6" id="KW-0460">Magnesium</keyword>
<dbReference type="GO" id="GO:0004518">
    <property type="term" value="F:nuclease activity"/>
    <property type="evidence" value="ECO:0007669"/>
    <property type="project" value="UniProtKB-KW"/>
</dbReference>
<accession>A0A1F5VL86</accession>
<evidence type="ECO:0000313" key="9">
    <source>
        <dbReference type="EMBL" id="OGF64130.1"/>
    </source>
</evidence>
<gene>
    <name evidence="9" type="ORF">A2Y62_19745</name>
</gene>
<comment type="caution">
    <text evidence="9">The sequence shown here is derived from an EMBL/GenBank/DDBJ whole genome shotgun (WGS) entry which is preliminary data.</text>
</comment>
<keyword evidence="5" id="KW-0378">Hydrolase</keyword>
<keyword evidence="4" id="KW-0479">Metal-binding</keyword>
<dbReference type="CDD" id="cd18686">
    <property type="entry name" value="PIN_VapC-like"/>
    <property type="match status" value="1"/>
</dbReference>
<evidence type="ECO:0000256" key="7">
    <source>
        <dbReference type="ARBA" id="ARBA00038093"/>
    </source>
</evidence>
<reference evidence="9 10" key="1">
    <citation type="journal article" date="2016" name="Nat. Commun.">
        <title>Thousands of microbial genomes shed light on interconnected biogeochemical processes in an aquifer system.</title>
        <authorList>
            <person name="Anantharaman K."/>
            <person name="Brown C.T."/>
            <person name="Hug L.A."/>
            <person name="Sharon I."/>
            <person name="Castelle C.J."/>
            <person name="Probst A.J."/>
            <person name="Thomas B.C."/>
            <person name="Singh A."/>
            <person name="Wilkins M.J."/>
            <person name="Karaoz U."/>
            <person name="Brodie E.L."/>
            <person name="Williams K.H."/>
            <person name="Hubbard S.S."/>
            <person name="Banfield J.F."/>
        </authorList>
    </citation>
    <scope>NUCLEOTIDE SEQUENCE [LARGE SCALE GENOMIC DNA]</scope>
</reference>
<feature type="domain" description="PIN" evidence="8">
    <location>
        <begin position="3"/>
        <end position="119"/>
    </location>
</feature>
<name>A0A1F5VL86_9BACT</name>
<dbReference type="PANTHER" id="PTHR33653">
    <property type="entry name" value="RIBONUCLEASE VAPC2"/>
    <property type="match status" value="1"/>
</dbReference>
<keyword evidence="3" id="KW-0540">Nuclease</keyword>
<dbReference type="SUPFAM" id="SSF88723">
    <property type="entry name" value="PIN domain-like"/>
    <property type="match status" value="1"/>
</dbReference>
<dbReference type="InterPro" id="IPR029060">
    <property type="entry name" value="PIN-like_dom_sf"/>
</dbReference>
<dbReference type="Pfam" id="PF01850">
    <property type="entry name" value="PIN"/>
    <property type="match status" value="1"/>
</dbReference>
<evidence type="ECO:0000256" key="5">
    <source>
        <dbReference type="ARBA" id="ARBA00022801"/>
    </source>
</evidence>
<proteinExistence type="inferred from homology"/>
<evidence type="ECO:0000256" key="1">
    <source>
        <dbReference type="ARBA" id="ARBA00001946"/>
    </source>
</evidence>
<dbReference type="AlphaFoldDB" id="A0A1F5VL86"/>
<dbReference type="InterPro" id="IPR050556">
    <property type="entry name" value="Type_II_TA_system_RNase"/>
</dbReference>
<sequence length="126" mass="14405">MNIIDSSGWLEYFADGPHAPFFADAITKSNPDDIIVPTIIIYEVFKKILDEKNEDIALQVIAQLKRFHVVPFDEDIALAAAKISESYKIPMADSIIYATAKKYDAWIWTKDDDFKNLPKVKYCDTK</sequence>
<dbReference type="PANTHER" id="PTHR33653:SF1">
    <property type="entry name" value="RIBONUCLEASE VAPC2"/>
    <property type="match status" value="1"/>
</dbReference>
<dbReference type="Gene3D" id="3.40.50.1010">
    <property type="entry name" value="5'-nuclease"/>
    <property type="match status" value="1"/>
</dbReference>
<dbReference type="EMBL" id="MFGW01000140">
    <property type="protein sequence ID" value="OGF64130.1"/>
    <property type="molecule type" value="Genomic_DNA"/>
</dbReference>
<dbReference type="GO" id="GO:0016787">
    <property type="term" value="F:hydrolase activity"/>
    <property type="evidence" value="ECO:0007669"/>
    <property type="project" value="UniProtKB-KW"/>
</dbReference>